<evidence type="ECO:0000256" key="4">
    <source>
        <dbReference type="ARBA" id="ARBA00022642"/>
    </source>
</evidence>
<dbReference type="UniPathway" id="UPA00253">
    <property type="reaction ID" value="UER00332"/>
</dbReference>
<dbReference type="GO" id="GO:0009435">
    <property type="term" value="P:NAD+ biosynthetic process"/>
    <property type="evidence" value="ECO:0007669"/>
    <property type="project" value="UniProtKB-UniRule"/>
</dbReference>
<keyword evidence="14" id="KW-1185">Reference proteome</keyword>
<dbReference type="PANTHER" id="PTHR39321">
    <property type="entry name" value="NICOTINATE-NUCLEOTIDE ADENYLYLTRANSFERASE-RELATED"/>
    <property type="match status" value="1"/>
</dbReference>
<keyword evidence="8 11" id="KW-0067">ATP-binding</keyword>
<dbReference type="Proteomes" id="UP000194457">
    <property type="component" value="Chromosome"/>
</dbReference>
<comment type="catalytic activity">
    <reaction evidence="10 11">
        <text>nicotinate beta-D-ribonucleotide + ATP + H(+) = deamido-NAD(+) + diphosphate</text>
        <dbReference type="Rhea" id="RHEA:22860"/>
        <dbReference type="ChEBI" id="CHEBI:15378"/>
        <dbReference type="ChEBI" id="CHEBI:30616"/>
        <dbReference type="ChEBI" id="CHEBI:33019"/>
        <dbReference type="ChEBI" id="CHEBI:57502"/>
        <dbReference type="ChEBI" id="CHEBI:58437"/>
        <dbReference type="EC" id="2.7.7.18"/>
    </reaction>
</comment>
<keyword evidence="5 11" id="KW-0808">Transferase</keyword>
<gene>
    <name evidence="11" type="primary">nadD</name>
    <name evidence="13" type="ORF">B9H00_01285</name>
</gene>
<evidence type="ECO:0000256" key="8">
    <source>
        <dbReference type="ARBA" id="ARBA00022840"/>
    </source>
</evidence>
<dbReference type="CDD" id="cd02165">
    <property type="entry name" value="NMNAT"/>
    <property type="match status" value="1"/>
</dbReference>
<evidence type="ECO:0000313" key="13">
    <source>
        <dbReference type="EMBL" id="ART61863.1"/>
    </source>
</evidence>
<reference evidence="13 14" key="1">
    <citation type="submission" date="2017-05" db="EMBL/GenBank/DDBJ databases">
        <authorList>
            <person name="Song R."/>
            <person name="Chenine A.L."/>
            <person name="Ruprecht R.M."/>
        </authorList>
    </citation>
    <scope>NUCLEOTIDE SEQUENCE [LARGE SCALE GENOMIC DNA]</scope>
    <source>
        <strain evidence="13">SW32</strain>
    </source>
</reference>
<protein>
    <recommendedName>
        <fullName evidence="11">Probable nicotinate-nucleotide adenylyltransferase</fullName>
        <ecNumber evidence="11">2.7.7.18</ecNumber>
    </recommendedName>
    <alternativeName>
        <fullName evidence="11">Deamido-NAD(+) diphosphorylase</fullName>
    </alternativeName>
    <alternativeName>
        <fullName evidence="11">Deamido-NAD(+) pyrophosphorylase</fullName>
    </alternativeName>
    <alternativeName>
        <fullName evidence="11">Nicotinate mononucleotide adenylyltransferase</fullName>
        <shortName evidence="11">NaMN adenylyltransferase</shortName>
    </alternativeName>
</protein>
<evidence type="ECO:0000256" key="11">
    <source>
        <dbReference type="HAMAP-Rule" id="MF_00244"/>
    </source>
</evidence>
<keyword evidence="9 11" id="KW-0520">NAD</keyword>
<dbReference type="SUPFAM" id="SSF52374">
    <property type="entry name" value="Nucleotidylyl transferase"/>
    <property type="match status" value="1"/>
</dbReference>
<dbReference type="InterPro" id="IPR004821">
    <property type="entry name" value="Cyt_trans-like"/>
</dbReference>
<dbReference type="GO" id="GO:0004515">
    <property type="term" value="F:nicotinate-nucleotide adenylyltransferase activity"/>
    <property type="evidence" value="ECO:0007669"/>
    <property type="project" value="UniProtKB-UniRule"/>
</dbReference>
<feature type="domain" description="Cytidyltransferase-like" evidence="12">
    <location>
        <begin position="12"/>
        <end position="191"/>
    </location>
</feature>
<dbReference type="GO" id="GO:0005524">
    <property type="term" value="F:ATP binding"/>
    <property type="evidence" value="ECO:0007669"/>
    <property type="project" value="UniProtKB-KW"/>
</dbReference>
<dbReference type="InterPro" id="IPR014729">
    <property type="entry name" value="Rossmann-like_a/b/a_fold"/>
</dbReference>
<evidence type="ECO:0000256" key="3">
    <source>
        <dbReference type="ARBA" id="ARBA00009014"/>
    </source>
</evidence>
<evidence type="ECO:0000256" key="2">
    <source>
        <dbReference type="ARBA" id="ARBA00005019"/>
    </source>
</evidence>
<evidence type="ECO:0000256" key="1">
    <source>
        <dbReference type="ARBA" id="ARBA00002324"/>
    </source>
</evidence>
<keyword evidence="4 11" id="KW-0662">Pyridine nucleotide biosynthesis</keyword>
<dbReference type="NCBIfam" id="TIGR00482">
    <property type="entry name" value="nicotinate (nicotinamide) nucleotide adenylyltransferase"/>
    <property type="match status" value="1"/>
</dbReference>
<dbReference type="PANTHER" id="PTHR39321:SF3">
    <property type="entry name" value="PHOSPHOPANTETHEINE ADENYLYLTRANSFERASE"/>
    <property type="match status" value="1"/>
</dbReference>
<dbReference type="EC" id="2.7.7.18" evidence="11"/>
<comment type="similarity">
    <text evidence="3 11">Belongs to the NadD family.</text>
</comment>
<evidence type="ECO:0000259" key="12">
    <source>
        <dbReference type="Pfam" id="PF01467"/>
    </source>
</evidence>
<dbReference type="EMBL" id="CP021358">
    <property type="protein sequence ID" value="ART61863.1"/>
    <property type="molecule type" value="Genomic_DNA"/>
</dbReference>
<dbReference type="OrthoDB" id="5295945at2"/>
<evidence type="ECO:0000256" key="6">
    <source>
        <dbReference type="ARBA" id="ARBA00022695"/>
    </source>
</evidence>
<comment type="function">
    <text evidence="1 11">Catalyzes the reversible adenylation of nicotinate mononucleotide (NaMN) to nicotinic acid adenine dinucleotide (NaAD).</text>
</comment>
<sequence length="222" mass="24593">MVMSERNARVAMFGGTFNPIHMAHLRAAVELREALSLDVIHMVPAHLPPHRSAPGVSSEDRLSMLKLALSDTPGLVADNREIHRDGPSWSLDTLRSLREQYGQQARLLMVLGRDAFLKLHEWHEPEALFDYAHILVIGRPESDEVQCQALEALVEARRVDSIDALMATPCGGVLDYDQTTGMAISATAIRRALASGRSVRYLMPSAVEAFIEQHGLYLDTSE</sequence>
<dbReference type="KEGG" id="kma:B9H00_01285"/>
<accession>A0A240ULB1</accession>
<evidence type="ECO:0000256" key="10">
    <source>
        <dbReference type="ARBA" id="ARBA00048721"/>
    </source>
</evidence>
<dbReference type="Pfam" id="PF01467">
    <property type="entry name" value="CTP_transf_like"/>
    <property type="match status" value="1"/>
</dbReference>
<evidence type="ECO:0000313" key="14">
    <source>
        <dbReference type="Proteomes" id="UP000194457"/>
    </source>
</evidence>
<evidence type="ECO:0000256" key="7">
    <source>
        <dbReference type="ARBA" id="ARBA00022741"/>
    </source>
</evidence>
<name>A0A240ULB1_9GAMM</name>
<dbReference type="Gene3D" id="3.40.50.620">
    <property type="entry name" value="HUPs"/>
    <property type="match status" value="1"/>
</dbReference>
<keyword evidence="7 11" id="KW-0547">Nucleotide-binding</keyword>
<dbReference type="InterPro" id="IPR005248">
    <property type="entry name" value="NadD/NMNAT"/>
</dbReference>
<organism evidence="13 14">
    <name type="scientific">Kushneria marisflavi</name>
    <dbReference type="NCBI Taxonomy" id="157779"/>
    <lineage>
        <taxon>Bacteria</taxon>
        <taxon>Pseudomonadati</taxon>
        <taxon>Pseudomonadota</taxon>
        <taxon>Gammaproteobacteria</taxon>
        <taxon>Oceanospirillales</taxon>
        <taxon>Halomonadaceae</taxon>
        <taxon>Kushneria</taxon>
    </lineage>
</organism>
<proteinExistence type="inferred from homology"/>
<evidence type="ECO:0000256" key="5">
    <source>
        <dbReference type="ARBA" id="ARBA00022679"/>
    </source>
</evidence>
<dbReference type="NCBIfam" id="TIGR00125">
    <property type="entry name" value="cyt_tran_rel"/>
    <property type="match status" value="1"/>
</dbReference>
<dbReference type="HAMAP" id="MF_00244">
    <property type="entry name" value="NaMN_adenylyltr"/>
    <property type="match status" value="1"/>
</dbReference>
<comment type="pathway">
    <text evidence="2 11">Cofactor biosynthesis; NAD(+) biosynthesis; deamido-NAD(+) from nicotinate D-ribonucleotide: step 1/1.</text>
</comment>
<dbReference type="AlphaFoldDB" id="A0A240ULB1"/>
<keyword evidence="6 11" id="KW-0548">Nucleotidyltransferase</keyword>
<evidence type="ECO:0000256" key="9">
    <source>
        <dbReference type="ARBA" id="ARBA00023027"/>
    </source>
</evidence>
<dbReference type="NCBIfam" id="NF000839">
    <property type="entry name" value="PRK00071.1-1"/>
    <property type="match status" value="1"/>
</dbReference>